<dbReference type="GO" id="GO:0005634">
    <property type="term" value="C:nucleus"/>
    <property type="evidence" value="ECO:0007669"/>
    <property type="project" value="TreeGrafter"/>
</dbReference>
<dbReference type="PROSITE" id="PS00678">
    <property type="entry name" value="WD_REPEATS_1"/>
    <property type="match status" value="1"/>
</dbReference>
<dbReference type="PANTHER" id="PTHR14091:SF0">
    <property type="entry name" value="PERIODIC TRYPTOPHAN PROTEIN 1 HOMOLOG"/>
    <property type="match status" value="1"/>
</dbReference>
<dbReference type="AlphaFoldDB" id="A0A8S1INY4"/>
<evidence type="ECO:0000256" key="4">
    <source>
        <dbReference type="PROSITE-ProRule" id="PRU00221"/>
    </source>
</evidence>
<proteinExistence type="predicted"/>
<dbReference type="InterPro" id="IPR015943">
    <property type="entry name" value="WD40/YVTN_repeat-like_dom_sf"/>
</dbReference>
<dbReference type="Proteomes" id="UP000708148">
    <property type="component" value="Unassembled WGS sequence"/>
</dbReference>
<dbReference type="SUPFAM" id="SSF50978">
    <property type="entry name" value="WD40 repeat-like"/>
    <property type="match status" value="1"/>
</dbReference>
<dbReference type="PROSITE" id="PS50082">
    <property type="entry name" value="WD_REPEATS_2"/>
    <property type="match status" value="1"/>
</dbReference>
<reference evidence="5" key="1">
    <citation type="submission" date="2020-12" db="EMBL/GenBank/DDBJ databases">
        <authorList>
            <person name="Iha C."/>
        </authorList>
    </citation>
    <scope>NUCLEOTIDE SEQUENCE</scope>
</reference>
<keyword evidence="1" id="KW-0597">Phosphoprotein</keyword>
<sequence>MVDVRVPDGNPLRWELSADSEALCWSAGNPTAFVASSEDGMVVALDARGGAGSSPLYRLAAHEKPTTCLGFCPAVPNLLMTASVDKQVKLWDVSNNQPGLVASEAINAGAIFAATFCGPDFPFLIAAGGDKGSLVVWDTLAVPAVAKRCTGAARPKVYESQE</sequence>
<organism evidence="5 6">
    <name type="scientific">Ostreobium quekettii</name>
    <dbReference type="NCBI Taxonomy" id="121088"/>
    <lineage>
        <taxon>Eukaryota</taxon>
        <taxon>Viridiplantae</taxon>
        <taxon>Chlorophyta</taxon>
        <taxon>core chlorophytes</taxon>
        <taxon>Ulvophyceae</taxon>
        <taxon>TCBD clade</taxon>
        <taxon>Bryopsidales</taxon>
        <taxon>Ostreobineae</taxon>
        <taxon>Ostreobiaceae</taxon>
        <taxon>Ostreobium</taxon>
    </lineage>
</organism>
<dbReference type="InterPro" id="IPR001680">
    <property type="entry name" value="WD40_rpt"/>
</dbReference>
<dbReference type="Gene3D" id="2.130.10.10">
    <property type="entry name" value="YVTN repeat-like/Quinoprotein amine dehydrogenase"/>
    <property type="match status" value="1"/>
</dbReference>
<protein>
    <submittedName>
        <fullName evidence="5">Uncharacterized protein</fullName>
    </submittedName>
</protein>
<gene>
    <name evidence="5" type="ORF">OSTQU699_LOCUS1815</name>
</gene>
<accession>A0A8S1INY4</accession>
<dbReference type="PANTHER" id="PTHR14091">
    <property type="entry name" value="PERIODIC TRYPTOPHAN PROTEIN 1"/>
    <property type="match status" value="1"/>
</dbReference>
<dbReference type="OrthoDB" id="270624at2759"/>
<dbReference type="EMBL" id="CAJHUC010000480">
    <property type="protein sequence ID" value="CAD7696454.1"/>
    <property type="molecule type" value="Genomic_DNA"/>
</dbReference>
<evidence type="ECO:0000313" key="5">
    <source>
        <dbReference type="EMBL" id="CAD7696454.1"/>
    </source>
</evidence>
<feature type="repeat" description="WD" evidence="4">
    <location>
        <begin position="59"/>
        <end position="101"/>
    </location>
</feature>
<dbReference type="InterPro" id="IPR044285">
    <property type="entry name" value="PWP1"/>
</dbReference>
<dbReference type="SMART" id="SM00320">
    <property type="entry name" value="WD40"/>
    <property type="match status" value="3"/>
</dbReference>
<dbReference type="PROSITE" id="PS50294">
    <property type="entry name" value="WD_REPEATS_REGION"/>
    <property type="match status" value="1"/>
</dbReference>
<evidence type="ECO:0000256" key="2">
    <source>
        <dbReference type="ARBA" id="ARBA00022574"/>
    </source>
</evidence>
<keyword evidence="6" id="KW-1185">Reference proteome</keyword>
<keyword evidence="3" id="KW-0677">Repeat</keyword>
<evidence type="ECO:0000256" key="3">
    <source>
        <dbReference type="ARBA" id="ARBA00022737"/>
    </source>
</evidence>
<keyword evidence="2 4" id="KW-0853">WD repeat</keyword>
<evidence type="ECO:0000256" key="1">
    <source>
        <dbReference type="ARBA" id="ARBA00022553"/>
    </source>
</evidence>
<dbReference type="InterPro" id="IPR019775">
    <property type="entry name" value="WD40_repeat_CS"/>
</dbReference>
<dbReference type="Pfam" id="PF00400">
    <property type="entry name" value="WD40"/>
    <property type="match status" value="1"/>
</dbReference>
<dbReference type="GO" id="GO:0006364">
    <property type="term" value="P:rRNA processing"/>
    <property type="evidence" value="ECO:0007669"/>
    <property type="project" value="InterPro"/>
</dbReference>
<comment type="caution">
    <text evidence="5">The sequence shown here is derived from an EMBL/GenBank/DDBJ whole genome shotgun (WGS) entry which is preliminary data.</text>
</comment>
<dbReference type="InterPro" id="IPR036322">
    <property type="entry name" value="WD40_repeat_dom_sf"/>
</dbReference>
<name>A0A8S1INY4_9CHLO</name>
<evidence type="ECO:0000313" key="6">
    <source>
        <dbReference type="Proteomes" id="UP000708148"/>
    </source>
</evidence>